<dbReference type="AlphaFoldDB" id="A0A2S8BP25"/>
<reference evidence="2 3" key="1">
    <citation type="journal article" date="2017" name="Int. J. Syst. Evol. Microbiol.">
        <title>Mycobacterium talmoniae sp. nov., a slowly growing mycobacterium isolated from human respiratory samples.</title>
        <authorList>
            <person name="Davidson R.M."/>
            <person name="DeGroote M.A."/>
            <person name="Marola J.L."/>
            <person name="Buss S."/>
            <person name="Jones V."/>
            <person name="McNeil M.R."/>
            <person name="Freifeld A.G."/>
            <person name="Elaine Epperson L."/>
            <person name="Hasan N.A."/>
            <person name="Jackson M."/>
            <person name="Iwen P.C."/>
            <person name="Salfinger M."/>
            <person name="Strong M."/>
        </authorList>
    </citation>
    <scope>NUCLEOTIDE SEQUENCE [LARGE SCALE GENOMIC DNA]</scope>
    <source>
        <strain evidence="2 3">ATCC BAA-2683</strain>
    </source>
</reference>
<protein>
    <submittedName>
        <fullName evidence="2">Uncharacterized protein</fullName>
    </submittedName>
</protein>
<comment type="caution">
    <text evidence="2">The sequence shown here is derived from an EMBL/GenBank/DDBJ whole genome shotgun (WGS) entry which is preliminary data.</text>
</comment>
<evidence type="ECO:0000313" key="2">
    <source>
        <dbReference type="EMBL" id="PQM48414.1"/>
    </source>
</evidence>
<gene>
    <name evidence="2" type="ORF">C1Y40_01379</name>
</gene>
<dbReference type="Proteomes" id="UP000238296">
    <property type="component" value="Unassembled WGS sequence"/>
</dbReference>
<proteinExistence type="predicted"/>
<dbReference type="EMBL" id="PPEA01000201">
    <property type="protein sequence ID" value="PQM48414.1"/>
    <property type="molecule type" value="Genomic_DNA"/>
</dbReference>
<sequence>MGRKVSAPSIANPTTNANTQHTVNTGLANSRVGRIGAAARLSTHTNAPSATAEPTNSPTIVADPHGYRVPPQLVARVRPAAPSPTSAMPR</sequence>
<evidence type="ECO:0000256" key="1">
    <source>
        <dbReference type="SAM" id="MobiDB-lite"/>
    </source>
</evidence>
<organism evidence="2 3">
    <name type="scientific">Mycobacterium talmoniae</name>
    <dbReference type="NCBI Taxonomy" id="1858794"/>
    <lineage>
        <taxon>Bacteria</taxon>
        <taxon>Bacillati</taxon>
        <taxon>Actinomycetota</taxon>
        <taxon>Actinomycetes</taxon>
        <taxon>Mycobacteriales</taxon>
        <taxon>Mycobacteriaceae</taxon>
        <taxon>Mycobacterium</taxon>
    </lineage>
</organism>
<evidence type="ECO:0000313" key="3">
    <source>
        <dbReference type="Proteomes" id="UP000238296"/>
    </source>
</evidence>
<name>A0A2S8BP25_9MYCO</name>
<feature type="compositionally biased region" description="Polar residues" evidence="1">
    <location>
        <begin position="42"/>
        <end position="59"/>
    </location>
</feature>
<feature type="region of interest" description="Disordered" evidence="1">
    <location>
        <begin position="1"/>
        <end position="68"/>
    </location>
</feature>
<accession>A0A2S8BP25</accession>
<feature type="compositionally biased region" description="Polar residues" evidence="1">
    <location>
        <begin position="9"/>
        <end position="28"/>
    </location>
</feature>